<dbReference type="AlphaFoldDB" id="A0AAD6TBW6"/>
<organism evidence="1 2">
    <name type="scientific">Mycena alexandri</name>
    <dbReference type="NCBI Taxonomy" id="1745969"/>
    <lineage>
        <taxon>Eukaryota</taxon>
        <taxon>Fungi</taxon>
        <taxon>Dikarya</taxon>
        <taxon>Basidiomycota</taxon>
        <taxon>Agaricomycotina</taxon>
        <taxon>Agaricomycetes</taxon>
        <taxon>Agaricomycetidae</taxon>
        <taxon>Agaricales</taxon>
        <taxon>Marasmiineae</taxon>
        <taxon>Mycenaceae</taxon>
        <taxon>Mycena</taxon>
    </lineage>
</organism>
<sequence length="207" mass="22825">MFFHHRKNIIASWLGYPLQCFRGRTRQAAPPRNLLGTASLGIREAQQQTAGGVNIWTSHISWRGTASPALNDHLPTTTKPPPSMDDAPCFDSQFTWDTTTDDSQSAPYAGAFFPNSKNFVVAGGRFTSNTTHIHHATILPILPSDFRMIPLGDIDLQKEIHLNEISGTVSRQRAAGTVRRLYSAKIEGKNSNMTVALYQGENAEDVC</sequence>
<evidence type="ECO:0000313" key="2">
    <source>
        <dbReference type="Proteomes" id="UP001218188"/>
    </source>
</evidence>
<dbReference type="EMBL" id="JARJCM010000018">
    <property type="protein sequence ID" value="KAJ7041112.1"/>
    <property type="molecule type" value="Genomic_DNA"/>
</dbReference>
<accession>A0AAD6TBW6</accession>
<gene>
    <name evidence="1" type="ORF">C8F04DRAFT_169961</name>
</gene>
<keyword evidence="2" id="KW-1185">Reference proteome</keyword>
<proteinExistence type="predicted"/>
<name>A0AAD6TBW6_9AGAR</name>
<dbReference type="Proteomes" id="UP001218188">
    <property type="component" value="Unassembled WGS sequence"/>
</dbReference>
<protein>
    <submittedName>
        <fullName evidence="1">Uncharacterized protein</fullName>
    </submittedName>
</protein>
<evidence type="ECO:0000313" key="1">
    <source>
        <dbReference type="EMBL" id="KAJ7041112.1"/>
    </source>
</evidence>
<comment type="caution">
    <text evidence="1">The sequence shown here is derived from an EMBL/GenBank/DDBJ whole genome shotgun (WGS) entry which is preliminary data.</text>
</comment>
<reference evidence="1" key="1">
    <citation type="submission" date="2023-03" db="EMBL/GenBank/DDBJ databases">
        <title>Massive genome expansion in bonnet fungi (Mycena s.s.) driven by repeated elements and novel gene families across ecological guilds.</title>
        <authorList>
            <consortium name="Lawrence Berkeley National Laboratory"/>
            <person name="Harder C.B."/>
            <person name="Miyauchi S."/>
            <person name="Viragh M."/>
            <person name="Kuo A."/>
            <person name="Thoen E."/>
            <person name="Andreopoulos B."/>
            <person name="Lu D."/>
            <person name="Skrede I."/>
            <person name="Drula E."/>
            <person name="Henrissat B."/>
            <person name="Morin E."/>
            <person name="Kohler A."/>
            <person name="Barry K."/>
            <person name="LaButti K."/>
            <person name="Morin E."/>
            <person name="Salamov A."/>
            <person name="Lipzen A."/>
            <person name="Mereny Z."/>
            <person name="Hegedus B."/>
            <person name="Baldrian P."/>
            <person name="Stursova M."/>
            <person name="Weitz H."/>
            <person name="Taylor A."/>
            <person name="Grigoriev I.V."/>
            <person name="Nagy L.G."/>
            <person name="Martin F."/>
            <person name="Kauserud H."/>
        </authorList>
    </citation>
    <scope>NUCLEOTIDE SEQUENCE</scope>
    <source>
        <strain evidence="1">CBHHK200</strain>
    </source>
</reference>